<dbReference type="EC" id="1.3.3.3" evidence="4"/>
<accession>A0ABR2WTS5</accession>
<evidence type="ECO:0000256" key="3">
    <source>
        <dbReference type="ARBA" id="ARBA00011738"/>
    </source>
</evidence>
<protein>
    <recommendedName>
        <fullName evidence="4">coproporphyrinogen oxidase</fullName>
        <ecNumber evidence="4">1.3.3.3</ecNumber>
    </recommendedName>
</protein>
<keyword evidence="9" id="KW-1185">Reference proteome</keyword>
<dbReference type="PROSITE" id="PS01021">
    <property type="entry name" value="COPROGEN_OXIDASE"/>
    <property type="match status" value="1"/>
</dbReference>
<keyword evidence="7" id="KW-0812">Transmembrane</keyword>
<dbReference type="Proteomes" id="UP001479436">
    <property type="component" value="Unassembled WGS sequence"/>
</dbReference>
<dbReference type="PANTHER" id="PTHR10755">
    <property type="entry name" value="COPROPORPHYRINOGEN III OXIDASE, MITOCHONDRIAL"/>
    <property type="match status" value="1"/>
</dbReference>
<dbReference type="Gene3D" id="3.40.1500.10">
    <property type="entry name" value="Coproporphyrinogen III oxidase, aerobic"/>
    <property type="match status" value="1"/>
</dbReference>
<dbReference type="InterPro" id="IPR036406">
    <property type="entry name" value="Coprogen_oxidase_aer_sf"/>
</dbReference>
<dbReference type="EMBL" id="JASJQH010000342">
    <property type="protein sequence ID" value="KAK9764923.1"/>
    <property type="molecule type" value="Genomic_DNA"/>
</dbReference>
<dbReference type="InterPro" id="IPR018375">
    <property type="entry name" value="Coprogen_oxidase_CS"/>
</dbReference>
<feature type="transmembrane region" description="Helical" evidence="7">
    <location>
        <begin position="42"/>
        <end position="62"/>
    </location>
</feature>
<dbReference type="SUPFAM" id="SSF102886">
    <property type="entry name" value="Coproporphyrinogen III oxidase"/>
    <property type="match status" value="1"/>
</dbReference>
<comment type="pathway">
    <text evidence="1">Porphyrin-containing compound metabolism; protoporphyrin-IX biosynthesis; protoporphyrinogen-IX from coproporphyrinogen-III (O2 route): step 1/1.</text>
</comment>
<keyword evidence="7" id="KW-0472">Membrane</keyword>
<evidence type="ECO:0000256" key="2">
    <source>
        <dbReference type="ARBA" id="ARBA00010644"/>
    </source>
</evidence>
<evidence type="ECO:0000256" key="5">
    <source>
        <dbReference type="ARBA" id="ARBA00023002"/>
    </source>
</evidence>
<dbReference type="NCBIfam" id="NF003727">
    <property type="entry name" value="PRK05330.1"/>
    <property type="match status" value="1"/>
</dbReference>
<sequence>MNFSTTRIPSTLWSLGRRHCTRSLNNAVTKAGMHTKTQARKLNIAIPGTVAAVALGAGLGYYQMNKLSFSDNSKVEKTRKLEKLPTYEELLPSVEVTEHSPMRERMEHYIQTLQYNIVKKLSEVDGKPFLVDKWTRPTGGGGTTCVIQDGNVLEKGGVNVSMITGTLADATIRNMRSRGKELNGDGPFYYFAAGLSLVLHPHNPMAPTVHLNYRYFEVTDENGQSICSWFGGGSDLTPSYLFEEDAVHFHTTLRSACDKHDPEYYPRFKKWCDEYFNLPHRGESRGIGGIFFDDLASTNQNQTFNFLRDCGDSFIDAYVPILERRKDMEFTEENKRWQQLRRGRYVEFNLVHDRGTKFGLLNHGTRIESILMSLPLTARWEYDHKPEPNSKEQELLDTLKITRDWI</sequence>
<gene>
    <name evidence="8" type="primary">HEM13_3</name>
    <name evidence="8" type="ORF">K7432_007153</name>
</gene>
<dbReference type="InterPro" id="IPR001260">
    <property type="entry name" value="Coprogen_oxidase_aer"/>
</dbReference>
<evidence type="ECO:0000256" key="7">
    <source>
        <dbReference type="SAM" id="Phobius"/>
    </source>
</evidence>
<comment type="caution">
    <text evidence="8">The sequence shown here is derived from an EMBL/GenBank/DDBJ whole genome shotgun (WGS) entry which is preliminary data.</text>
</comment>
<proteinExistence type="inferred from homology"/>
<name>A0ABR2WTS5_9FUNG</name>
<dbReference type="GO" id="GO:0004109">
    <property type="term" value="F:coproporphyrinogen oxidase activity"/>
    <property type="evidence" value="ECO:0007669"/>
    <property type="project" value="UniProtKB-EC"/>
</dbReference>
<evidence type="ECO:0000256" key="6">
    <source>
        <dbReference type="ARBA" id="ARBA00023244"/>
    </source>
</evidence>
<reference evidence="8 9" key="1">
    <citation type="submission" date="2023-04" db="EMBL/GenBank/DDBJ databases">
        <title>Genome of Basidiobolus ranarum AG-B5.</title>
        <authorList>
            <person name="Stajich J.E."/>
            <person name="Carter-House D."/>
            <person name="Gryganskyi A."/>
        </authorList>
    </citation>
    <scope>NUCLEOTIDE SEQUENCE [LARGE SCALE GENOMIC DNA]</scope>
    <source>
        <strain evidence="8 9">AG-B5</strain>
    </source>
</reference>
<dbReference type="PRINTS" id="PR00073">
    <property type="entry name" value="COPRGNOXDASE"/>
</dbReference>
<dbReference type="PANTHER" id="PTHR10755:SF0">
    <property type="entry name" value="OXYGEN-DEPENDENT COPROPORPHYRINOGEN-III OXIDASE, MITOCHONDRIAL"/>
    <property type="match status" value="1"/>
</dbReference>
<evidence type="ECO:0000313" key="9">
    <source>
        <dbReference type="Proteomes" id="UP001479436"/>
    </source>
</evidence>
<dbReference type="Pfam" id="PF01218">
    <property type="entry name" value="Coprogen_oxidas"/>
    <property type="match status" value="1"/>
</dbReference>
<evidence type="ECO:0000256" key="4">
    <source>
        <dbReference type="ARBA" id="ARBA00012869"/>
    </source>
</evidence>
<evidence type="ECO:0000313" key="8">
    <source>
        <dbReference type="EMBL" id="KAK9764923.1"/>
    </source>
</evidence>
<keyword evidence="7" id="KW-1133">Transmembrane helix</keyword>
<comment type="similarity">
    <text evidence="2">Belongs to the aerobic coproporphyrinogen-III oxidase family.</text>
</comment>
<organism evidence="8 9">
    <name type="scientific">Basidiobolus ranarum</name>
    <dbReference type="NCBI Taxonomy" id="34480"/>
    <lineage>
        <taxon>Eukaryota</taxon>
        <taxon>Fungi</taxon>
        <taxon>Fungi incertae sedis</taxon>
        <taxon>Zoopagomycota</taxon>
        <taxon>Entomophthoromycotina</taxon>
        <taxon>Basidiobolomycetes</taxon>
        <taxon>Basidiobolales</taxon>
        <taxon>Basidiobolaceae</taxon>
        <taxon>Basidiobolus</taxon>
    </lineage>
</organism>
<comment type="subunit">
    <text evidence="3">Homodimer.</text>
</comment>
<keyword evidence="5 8" id="KW-0560">Oxidoreductase</keyword>
<keyword evidence="6" id="KW-0627">Porphyrin biosynthesis</keyword>
<evidence type="ECO:0000256" key="1">
    <source>
        <dbReference type="ARBA" id="ARBA00005168"/>
    </source>
</evidence>